<feature type="compositionally biased region" description="Basic and acidic residues" evidence="1">
    <location>
        <begin position="151"/>
        <end position="161"/>
    </location>
</feature>
<dbReference type="OrthoDB" id="407979at2"/>
<dbReference type="GO" id="GO:0003677">
    <property type="term" value="F:DNA binding"/>
    <property type="evidence" value="ECO:0007669"/>
    <property type="project" value="InterPro"/>
</dbReference>
<proteinExistence type="predicted"/>
<reference evidence="3 4" key="1">
    <citation type="submission" date="2019-04" db="EMBL/GenBank/DDBJ databases">
        <authorList>
            <person name="Feng G."/>
            <person name="Zhu H."/>
        </authorList>
    </citation>
    <scope>NUCLEOTIDE SEQUENCE [LARGE SCALE GENOMIC DNA]</scope>
    <source>
        <strain evidence="3 4">6HR-1</strain>
    </source>
</reference>
<dbReference type="AlphaFoldDB" id="A0A4Z0NW34"/>
<accession>A0A4Z0NW34</accession>
<dbReference type="EMBL" id="SRLB01000002">
    <property type="protein sequence ID" value="TGE01883.1"/>
    <property type="molecule type" value="Genomic_DNA"/>
</dbReference>
<dbReference type="PROSITE" id="PS50943">
    <property type="entry name" value="HTH_CROC1"/>
    <property type="match status" value="1"/>
</dbReference>
<feature type="region of interest" description="Disordered" evidence="1">
    <location>
        <begin position="141"/>
        <end position="161"/>
    </location>
</feature>
<dbReference type="InterPro" id="IPR010982">
    <property type="entry name" value="Lambda_DNA-bd_dom_sf"/>
</dbReference>
<protein>
    <submittedName>
        <fullName evidence="3">Helix-turn-helix domain-containing protein</fullName>
    </submittedName>
</protein>
<evidence type="ECO:0000256" key="1">
    <source>
        <dbReference type="SAM" id="MobiDB-lite"/>
    </source>
</evidence>
<gene>
    <name evidence="3" type="ORF">EU555_04220</name>
</gene>
<keyword evidence="4" id="KW-1185">Reference proteome</keyword>
<dbReference type="Pfam" id="PF13560">
    <property type="entry name" value="HTH_31"/>
    <property type="match status" value="1"/>
</dbReference>
<comment type="caution">
    <text evidence="3">The sequence shown here is derived from an EMBL/GenBank/DDBJ whole genome shotgun (WGS) entry which is preliminary data.</text>
</comment>
<evidence type="ECO:0000313" key="4">
    <source>
        <dbReference type="Proteomes" id="UP000297535"/>
    </source>
</evidence>
<name>A0A4Z0NW34_9HYPH</name>
<feature type="domain" description="HTH cro/C1-type" evidence="2">
    <location>
        <begin position="87"/>
        <end position="133"/>
    </location>
</feature>
<evidence type="ECO:0000313" key="3">
    <source>
        <dbReference type="EMBL" id="TGE01883.1"/>
    </source>
</evidence>
<organism evidence="3 4">
    <name type="scientific">Methylobacterium nonmethylotrophicum</name>
    <dbReference type="NCBI Taxonomy" id="1141884"/>
    <lineage>
        <taxon>Bacteria</taxon>
        <taxon>Pseudomonadati</taxon>
        <taxon>Pseudomonadota</taxon>
        <taxon>Alphaproteobacteria</taxon>
        <taxon>Hyphomicrobiales</taxon>
        <taxon>Methylobacteriaceae</taxon>
        <taxon>Methylobacterium</taxon>
    </lineage>
</organism>
<dbReference type="SUPFAM" id="SSF47413">
    <property type="entry name" value="lambda repressor-like DNA-binding domains"/>
    <property type="match status" value="1"/>
</dbReference>
<dbReference type="Gene3D" id="1.10.260.40">
    <property type="entry name" value="lambda repressor-like DNA-binding domains"/>
    <property type="match status" value="1"/>
</dbReference>
<sequence length="161" mass="16858">MNEVRRMSVQSIVTEGGEELVILSRRAYDALLARAGDEDAEDRMTARLAEEHVTARAAGTVTLAPDWLTAAVLAGESPLGAARRQGGLDLADLAARAGIAADALAAMEQGRRTGTDAEIEAVAQACGVDAALLLDRDFAPAADQVTAPPADKPRRESARPR</sequence>
<dbReference type="SMART" id="SM00530">
    <property type="entry name" value="HTH_XRE"/>
    <property type="match status" value="1"/>
</dbReference>
<evidence type="ECO:0000259" key="2">
    <source>
        <dbReference type="PROSITE" id="PS50943"/>
    </source>
</evidence>
<dbReference type="InterPro" id="IPR001387">
    <property type="entry name" value="Cro/C1-type_HTH"/>
</dbReference>
<dbReference type="Proteomes" id="UP000297535">
    <property type="component" value="Unassembled WGS sequence"/>
</dbReference>